<feature type="transmembrane region" description="Helical" evidence="1">
    <location>
        <begin position="111"/>
        <end position="132"/>
    </location>
</feature>
<name>A0A927HYD2_9HYPH</name>
<evidence type="ECO:0000313" key="2">
    <source>
        <dbReference type="EMBL" id="MBD3844301.1"/>
    </source>
</evidence>
<keyword evidence="3" id="KW-1185">Reference proteome</keyword>
<dbReference type="AlphaFoldDB" id="A0A927HYD2"/>
<evidence type="ECO:0000256" key="1">
    <source>
        <dbReference type="SAM" id="Phobius"/>
    </source>
</evidence>
<feature type="transmembrane region" description="Helical" evidence="1">
    <location>
        <begin position="76"/>
        <end position="99"/>
    </location>
</feature>
<accession>A0A927HYD2</accession>
<organism evidence="2 3">
    <name type="scientific">Bosea spartocytisi</name>
    <dbReference type="NCBI Taxonomy" id="2773451"/>
    <lineage>
        <taxon>Bacteria</taxon>
        <taxon>Pseudomonadati</taxon>
        <taxon>Pseudomonadota</taxon>
        <taxon>Alphaproteobacteria</taxon>
        <taxon>Hyphomicrobiales</taxon>
        <taxon>Boseaceae</taxon>
        <taxon>Bosea</taxon>
    </lineage>
</organism>
<keyword evidence="1" id="KW-0472">Membrane</keyword>
<protein>
    <submittedName>
        <fullName evidence="2">Uncharacterized protein</fullName>
    </submittedName>
</protein>
<gene>
    <name evidence="2" type="ORF">IED13_01225</name>
</gene>
<feature type="transmembrane region" description="Helical" evidence="1">
    <location>
        <begin position="37"/>
        <end position="56"/>
    </location>
</feature>
<evidence type="ECO:0000313" key="3">
    <source>
        <dbReference type="Proteomes" id="UP000619295"/>
    </source>
</evidence>
<keyword evidence="1" id="KW-0812">Transmembrane</keyword>
<sequence length="192" mass="20259">MMGRLRAAGSALYEAACQTHAARLATMAARLRRETPLVAILIAAILLFCLHLGWATGRSVHAVLSPASPTGIGATLAGLVVGLAVIELAAAFAITLMTAGLQLAYDTGRHCMLALLVVASAFALLGLGWRLWETSPAAIAGAILPALGAAGLVVLTLWFERAYLRPAYPGFRDFWVDVVDARHFLMRSAHGE</sequence>
<feature type="transmembrane region" description="Helical" evidence="1">
    <location>
        <begin position="138"/>
        <end position="159"/>
    </location>
</feature>
<dbReference type="EMBL" id="JACXWY010000001">
    <property type="protein sequence ID" value="MBD3844301.1"/>
    <property type="molecule type" value="Genomic_DNA"/>
</dbReference>
<proteinExistence type="predicted"/>
<comment type="caution">
    <text evidence="2">The sequence shown here is derived from an EMBL/GenBank/DDBJ whole genome shotgun (WGS) entry which is preliminary data.</text>
</comment>
<dbReference type="Proteomes" id="UP000619295">
    <property type="component" value="Unassembled WGS sequence"/>
</dbReference>
<reference evidence="2" key="1">
    <citation type="submission" date="2020-09" db="EMBL/GenBank/DDBJ databases">
        <title>Bosea spartocytisi sp. nov. a root nodule endophyte of Spartocytisus supranubius in the high mountain ecosystem fo the Teide National Park (Canary Islands, Spain).</title>
        <authorList>
            <person name="Pulido-Suarez L."/>
            <person name="Peix A."/>
            <person name="Igual J.M."/>
            <person name="Socas-Perez N."/>
            <person name="Velazquez E."/>
            <person name="Flores-Felix J.D."/>
            <person name="Leon-Barrios M."/>
        </authorList>
    </citation>
    <scope>NUCLEOTIDE SEQUENCE</scope>
    <source>
        <strain evidence="2">SSUT16</strain>
    </source>
</reference>
<dbReference type="RefSeq" id="WP_038361760.1">
    <property type="nucleotide sequence ID" value="NZ_JACXWY010000001.1"/>
</dbReference>
<keyword evidence="1" id="KW-1133">Transmembrane helix</keyword>